<evidence type="ECO:0000256" key="4">
    <source>
        <dbReference type="ARBA" id="ARBA00022723"/>
    </source>
</evidence>
<dbReference type="RefSeq" id="WP_118863258.1">
    <property type="nucleotide sequence ID" value="NZ_QWLV01000002.1"/>
</dbReference>
<evidence type="ECO:0000256" key="2">
    <source>
        <dbReference type="ARBA" id="ARBA00022649"/>
    </source>
</evidence>
<feature type="binding site" evidence="8">
    <location>
        <position position="4"/>
    </location>
    <ligand>
        <name>Mg(2+)</name>
        <dbReference type="ChEBI" id="CHEBI:18420"/>
    </ligand>
</feature>
<evidence type="ECO:0000256" key="8">
    <source>
        <dbReference type="HAMAP-Rule" id="MF_00265"/>
    </source>
</evidence>
<dbReference type="GO" id="GO:0000287">
    <property type="term" value="F:magnesium ion binding"/>
    <property type="evidence" value="ECO:0007669"/>
    <property type="project" value="UniProtKB-UniRule"/>
</dbReference>
<comment type="function">
    <text evidence="8">Toxic component of a toxin-antitoxin (TA) system. An RNase.</text>
</comment>
<keyword evidence="2 8" id="KW-1277">Toxin-antitoxin system</keyword>
<evidence type="ECO:0000256" key="7">
    <source>
        <dbReference type="ARBA" id="ARBA00038093"/>
    </source>
</evidence>
<evidence type="ECO:0000256" key="5">
    <source>
        <dbReference type="ARBA" id="ARBA00022801"/>
    </source>
</evidence>
<dbReference type="AlphaFoldDB" id="A0A396RNI6"/>
<dbReference type="Proteomes" id="UP000266693">
    <property type="component" value="Unassembled WGS sequence"/>
</dbReference>
<dbReference type="PANTHER" id="PTHR33653">
    <property type="entry name" value="RIBONUCLEASE VAPC2"/>
    <property type="match status" value="1"/>
</dbReference>
<dbReference type="Pfam" id="PF01850">
    <property type="entry name" value="PIN"/>
    <property type="match status" value="1"/>
</dbReference>
<dbReference type="GO" id="GO:0090729">
    <property type="term" value="F:toxin activity"/>
    <property type="evidence" value="ECO:0007669"/>
    <property type="project" value="UniProtKB-KW"/>
</dbReference>
<keyword evidence="8" id="KW-0800">Toxin</keyword>
<dbReference type="GO" id="GO:0016787">
    <property type="term" value="F:hydrolase activity"/>
    <property type="evidence" value="ECO:0007669"/>
    <property type="project" value="UniProtKB-KW"/>
</dbReference>
<dbReference type="InterPro" id="IPR002716">
    <property type="entry name" value="PIN_dom"/>
</dbReference>
<feature type="binding site" evidence="8">
    <location>
        <position position="101"/>
    </location>
    <ligand>
        <name>Mg(2+)</name>
        <dbReference type="ChEBI" id="CHEBI:18420"/>
    </ligand>
</feature>
<dbReference type="SUPFAM" id="SSF88723">
    <property type="entry name" value="PIN domain-like"/>
    <property type="match status" value="1"/>
</dbReference>
<organism evidence="10 11">
    <name type="scientific">Sphingomonas gilva</name>
    <dbReference type="NCBI Taxonomy" id="2305907"/>
    <lineage>
        <taxon>Bacteria</taxon>
        <taxon>Pseudomonadati</taxon>
        <taxon>Pseudomonadota</taxon>
        <taxon>Alphaproteobacteria</taxon>
        <taxon>Sphingomonadales</taxon>
        <taxon>Sphingomonadaceae</taxon>
        <taxon>Sphingomonas</taxon>
    </lineage>
</organism>
<protein>
    <recommendedName>
        <fullName evidence="8">Ribonuclease VapC</fullName>
        <shortName evidence="8">RNase VapC</shortName>
        <ecNumber evidence="8">3.1.-.-</ecNumber>
    </recommendedName>
    <alternativeName>
        <fullName evidence="8">Toxin VapC</fullName>
    </alternativeName>
</protein>
<dbReference type="Gene3D" id="3.40.50.1010">
    <property type="entry name" value="5'-nuclease"/>
    <property type="match status" value="1"/>
</dbReference>
<dbReference type="PANTHER" id="PTHR33653:SF1">
    <property type="entry name" value="RIBONUCLEASE VAPC2"/>
    <property type="match status" value="1"/>
</dbReference>
<evidence type="ECO:0000313" key="10">
    <source>
        <dbReference type="EMBL" id="RHW18067.1"/>
    </source>
</evidence>
<evidence type="ECO:0000313" key="11">
    <source>
        <dbReference type="Proteomes" id="UP000266693"/>
    </source>
</evidence>
<dbReference type="GO" id="GO:0004540">
    <property type="term" value="F:RNA nuclease activity"/>
    <property type="evidence" value="ECO:0007669"/>
    <property type="project" value="InterPro"/>
</dbReference>
<keyword evidence="3 8" id="KW-0540">Nuclease</keyword>
<comment type="cofactor">
    <cofactor evidence="1 8">
        <name>Mg(2+)</name>
        <dbReference type="ChEBI" id="CHEBI:18420"/>
    </cofactor>
</comment>
<comment type="similarity">
    <text evidence="7 8">Belongs to the PINc/VapC protein family.</text>
</comment>
<comment type="caution">
    <text evidence="10">The sequence shown here is derived from an EMBL/GenBank/DDBJ whole genome shotgun (WGS) entry which is preliminary data.</text>
</comment>
<proteinExistence type="inferred from homology"/>
<dbReference type="OrthoDB" id="32625at2"/>
<keyword evidence="6 8" id="KW-0460">Magnesium</keyword>
<dbReference type="InterPro" id="IPR050556">
    <property type="entry name" value="Type_II_TA_system_RNase"/>
</dbReference>
<keyword evidence="11" id="KW-1185">Reference proteome</keyword>
<dbReference type="EMBL" id="QWLV01000002">
    <property type="protein sequence ID" value="RHW18067.1"/>
    <property type="molecule type" value="Genomic_DNA"/>
</dbReference>
<dbReference type="CDD" id="cd09871">
    <property type="entry name" value="PIN_MtVapC28-VapC30-like"/>
    <property type="match status" value="1"/>
</dbReference>
<gene>
    <name evidence="8" type="primary">vapC</name>
    <name evidence="10" type="ORF">D1610_06110</name>
</gene>
<evidence type="ECO:0000256" key="3">
    <source>
        <dbReference type="ARBA" id="ARBA00022722"/>
    </source>
</evidence>
<dbReference type="InterPro" id="IPR029060">
    <property type="entry name" value="PIN-like_dom_sf"/>
</dbReference>
<evidence type="ECO:0000259" key="9">
    <source>
        <dbReference type="Pfam" id="PF01850"/>
    </source>
</evidence>
<keyword evidence="5 8" id="KW-0378">Hydrolase</keyword>
<keyword evidence="4 8" id="KW-0479">Metal-binding</keyword>
<accession>A0A396RNI6</accession>
<evidence type="ECO:0000256" key="6">
    <source>
        <dbReference type="ARBA" id="ARBA00022842"/>
    </source>
</evidence>
<feature type="domain" description="PIN" evidence="9">
    <location>
        <begin position="1"/>
        <end position="126"/>
    </location>
</feature>
<dbReference type="HAMAP" id="MF_00265">
    <property type="entry name" value="VapC_Nob1"/>
    <property type="match status" value="1"/>
</dbReference>
<dbReference type="EC" id="3.1.-.-" evidence="8"/>
<dbReference type="InterPro" id="IPR022907">
    <property type="entry name" value="VapC_family"/>
</dbReference>
<reference evidence="10 11" key="1">
    <citation type="submission" date="2018-08" db="EMBL/GenBank/DDBJ databases">
        <title>The multiple taxonomic identification of Sphingomonas gilva.</title>
        <authorList>
            <person name="Zhu D."/>
            <person name="Zheng S."/>
        </authorList>
    </citation>
    <scope>NUCLEOTIDE SEQUENCE [LARGE SCALE GENOMIC DNA]</scope>
    <source>
        <strain evidence="10 11">ZDH117</strain>
    </source>
</reference>
<evidence type="ECO:0000256" key="1">
    <source>
        <dbReference type="ARBA" id="ARBA00001946"/>
    </source>
</evidence>
<sequence length="133" mass="13892">MIVDTSAIVAILRGESDSSAMAAALVVGGDKVSLSAGSWIELAAVITRSGQHHLWADAEDLIETAPISIAPVTIEQAEIAREAYRRYGLGTGHPAKLNFGDCFAYALAKATGEPLLFKGADFAHTDVARALPA</sequence>
<name>A0A396RNI6_9SPHN</name>